<evidence type="ECO:0000313" key="2">
    <source>
        <dbReference type="Proteomes" id="UP000298460"/>
    </source>
</evidence>
<gene>
    <name evidence="1" type="ORF">E4K67_14135</name>
</gene>
<protein>
    <submittedName>
        <fullName evidence="1">Uncharacterized protein</fullName>
    </submittedName>
</protein>
<reference evidence="1 2" key="1">
    <citation type="submission" date="2019-03" db="EMBL/GenBank/DDBJ databases">
        <title>Draft Genome Sequence of Desulfosporosinus fructosivorans Strain 63.6F, Isolated from Marine Sediment in the Baltic Sea.</title>
        <authorList>
            <person name="Hausmann B."/>
            <person name="Vandieken V."/>
            <person name="Pjevac P."/>
            <person name="Schreck K."/>
            <person name="Herbold C.W."/>
            <person name="Loy A."/>
        </authorList>
    </citation>
    <scope>NUCLEOTIDE SEQUENCE [LARGE SCALE GENOMIC DNA]</scope>
    <source>
        <strain evidence="1 2">63.6F</strain>
    </source>
</reference>
<dbReference type="AlphaFoldDB" id="A0A4Z0R4V7"/>
<comment type="caution">
    <text evidence="1">The sequence shown here is derived from an EMBL/GenBank/DDBJ whole genome shotgun (WGS) entry which is preliminary data.</text>
</comment>
<name>A0A4Z0R4V7_9FIRM</name>
<dbReference type="RefSeq" id="WP_135547731.1">
    <property type="nucleotide sequence ID" value="NZ_SPQQ01000004.1"/>
</dbReference>
<keyword evidence="2" id="KW-1185">Reference proteome</keyword>
<accession>A0A4Z0R4V7</accession>
<dbReference type="Proteomes" id="UP000298460">
    <property type="component" value="Unassembled WGS sequence"/>
</dbReference>
<proteinExistence type="predicted"/>
<sequence>MTSSFKRSFIGYDPVSVASELSCIDQEFVQKREELRRGLEIQVQQKETLLKEVEKLGQELAPKLSLQDDIFSRLLSAHLSGTGRVIAAIEDMKKKELDLTTLISERNKELLRLHIVLSEMSNELLATATRYGTMLNWEEDGEANVKA</sequence>
<organism evidence="1 2">
    <name type="scientific">Desulfosporosinus fructosivorans</name>
    <dbReference type="NCBI Taxonomy" id="2018669"/>
    <lineage>
        <taxon>Bacteria</taxon>
        <taxon>Bacillati</taxon>
        <taxon>Bacillota</taxon>
        <taxon>Clostridia</taxon>
        <taxon>Eubacteriales</taxon>
        <taxon>Desulfitobacteriaceae</taxon>
        <taxon>Desulfosporosinus</taxon>
    </lineage>
</organism>
<evidence type="ECO:0000313" key="1">
    <source>
        <dbReference type="EMBL" id="TGE37838.1"/>
    </source>
</evidence>
<dbReference type="EMBL" id="SPQQ01000004">
    <property type="protein sequence ID" value="TGE37838.1"/>
    <property type="molecule type" value="Genomic_DNA"/>
</dbReference>